<name>A0A915KIK7_ROMCU</name>
<reference evidence="2" key="1">
    <citation type="submission" date="2022-11" db="UniProtKB">
        <authorList>
            <consortium name="WormBaseParasite"/>
        </authorList>
    </citation>
    <scope>IDENTIFICATION</scope>
</reference>
<dbReference type="Proteomes" id="UP000887565">
    <property type="component" value="Unplaced"/>
</dbReference>
<sequence>MNVDHKSNENATVDEILMIRNESLNCAIWLKTPGHGLCYGTNKGRLIFVTGKENDTEKVESYLESEVVARAQRIVLMRILNNRLNLTRRLSDNENSDSTRTVIV</sequence>
<evidence type="ECO:0000313" key="1">
    <source>
        <dbReference type="Proteomes" id="UP000887565"/>
    </source>
</evidence>
<accession>A0A915KIK7</accession>
<keyword evidence="1" id="KW-1185">Reference proteome</keyword>
<proteinExistence type="predicted"/>
<dbReference type="AlphaFoldDB" id="A0A915KIK7"/>
<evidence type="ECO:0000313" key="2">
    <source>
        <dbReference type="WBParaSite" id="nRc.2.0.1.t37724-RA"/>
    </source>
</evidence>
<protein>
    <submittedName>
        <fullName evidence="2">Uncharacterized protein</fullName>
    </submittedName>
</protein>
<dbReference type="WBParaSite" id="nRc.2.0.1.t37724-RA">
    <property type="protein sequence ID" value="nRc.2.0.1.t37724-RA"/>
    <property type="gene ID" value="nRc.2.0.1.g37724"/>
</dbReference>
<organism evidence="1 2">
    <name type="scientific">Romanomermis culicivorax</name>
    <name type="common">Nematode worm</name>
    <dbReference type="NCBI Taxonomy" id="13658"/>
    <lineage>
        <taxon>Eukaryota</taxon>
        <taxon>Metazoa</taxon>
        <taxon>Ecdysozoa</taxon>
        <taxon>Nematoda</taxon>
        <taxon>Enoplea</taxon>
        <taxon>Dorylaimia</taxon>
        <taxon>Mermithida</taxon>
        <taxon>Mermithoidea</taxon>
        <taxon>Mermithidae</taxon>
        <taxon>Romanomermis</taxon>
    </lineage>
</organism>